<evidence type="ECO:0000313" key="2">
    <source>
        <dbReference type="Proteomes" id="UP000192726"/>
    </source>
</evidence>
<dbReference type="RefSeq" id="WP_083103733.1">
    <property type="nucleotide sequence ID" value="NZ_CP020569.1"/>
</dbReference>
<sequence>MFSSRRDDGLTNRFGFALVRRGYDRGQVDAYLERLAAGDPPADHAGFELTRRGYDRGQVDAYLSEWRRNAADGQGRSDGSGSDRP</sequence>
<evidence type="ECO:0008006" key="3">
    <source>
        <dbReference type="Google" id="ProtNLM"/>
    </source>
</evidence>
<dbReference type="AlphaFoldDB" id="A0A1V0TLX9"/>
<name>A0A1V0TLX9_9ACTN</name>
<dbReference type="InterPro" id="IPR019933">
    <property type="entry name" value="DivIVA_domain"/>
</dbReference>
<organism evidence="1 2">
    <name type="scientific">Streptomyces gilvosporeus</name>
    <dbReference type="NCBI Taxonomy" id="553510"/>
    <lineage>
        <taxon>Bacteria</taxon>
        <taxon>Bacillati</taxon>
        <taxon>Actinomycetota</taxon>
        <taxon>Actinomycetes</taxon>
        <taxon>Kitasatosporales</taxon>
        <taxon>Streptomycetaceae</taxon>
        <taxon>Streptomyces</taxon>
    </lineage>
</organism>
<dbReference type="Proteomes" id="UP000192726">
    <property type="component" value="Chromosome"/>
</dbReference>
<gene>
    <name evidence="1" type="ORF">B1H19_06890</name>
</gene>
<dbReference type="EMBL" id="CP020569">
    <property type="protein sequence ID" value="ARF53946.1"/>
    <property type="molecule type" value="Genomic_DNA"/>
</dbReference>
<keyword evidence="2" id="KW-1185">Reference proteome</keyword>
<proteinExistence type="predicted"/>
<accession>A0A1V0TLX9</accession>
<dbReference type="KEGG" id="sgv:B1H19_06890"/>
<dbReference type="OrthoDB" id="3480096at2"/>
<reference evidence="1 2" key="1">
    <citation type="submission" date="2017-04" db="EMBL/GenBank/DDBJ databases">
        <title>Complete Genome Sequence of Streptomyces gilvosporeus F607, a Capable Producer of Natamycin.</title>
        <authorList>
            <person name="Zong G."/>
            <person name="Zhong C."/>
            <person name="Fu J."/>
            <person name="Qin R."/>
            <person name="Cao G."/>
        </authorList>
    </citation>
    <scope>NUCLEOTIDE SEQUENCE [LARGE SCALE GENOMIC DNA]</scope>
    <source>
        <strain evidence="1 2">F607</strain>
    </source>
</reference>
<evidence type="ECO:0000313" key="1">
    <source>
        <dbReference type="EMBL" id="ARF53946.1"/>
    </source>
</evidence>
<protein>
    <recommendedName>
        <fullName evidence="3">DivIVA domain-containing protein</fullName>
    </recommendedName>
</protein>
<dbReference type="NCBIfam" id="TIGR03544">
    <property type="entry name" value="DivI1A_domain"/>
    <property type="match status" value="1"/>
</dbReference>